<keyword evidence="2" id="KW-1185">Reference proteome</keyword>
<proteinExistence type="predicted"/>
<evidence type="ECO:0000313" key="2">
    <source>
        <dbReference type="Proteomes" id="UP000509429"/>
    </source>
</evidence>
<dbReference type="KEGG" id="reo:HUE58_01935"/>
<dbReference type="EMBL" id="CP054490">
    <property type="protein sequence ID" value="QKQ23951.1"/>
    <property type="molecule type" value="Genomic_DNA"/>
</dbReference>
<accession>A0A6N0HNU7</accession>
<dbReference type="Proteomes" id="UP000509429">
    <property type="component" value="Chromosome"/>
</dbReference>
<protein>
    <submittedName>
        <fullName evidence="1">Uncharacterized protein</fullName>
    </submittedName>
</protein>
<dbReference type="RefSeq" id="WP_174605391.1">
    <property type="nucleotide sequence ID" value="NZ_CP054490.1"/>
</dbReference>
<gene>
    <name evidence="1" type="ORF">HUE58_01935</name>
</gene>
<organism evidence="1 2">
    <name type="scientific">Candidatus Ruthia endofausta</name>
    <dbReference type="NCBI Taxonomy" id="2738852"/>
    <lineage>
        <taxon>Bacteria</taxon>
        <taxon>Pseudomonadati</taxon>
        <taxon>Pseudomonadota</taxon>
        <taxon>Gammaproteobacteria</taxon>
        <taxon>Candidatus Pseudothioglobaceae</taxon>
        <taxon>Candidatus Ruthturnera</taxon>
    </lineage>
</organism>
<sequence>MITKLLKDTSCSSYTVRSRALFGSVDEKNVRLTQKYRDKHCYFSAGEVLHRE</sequence>
<dbReference type="AlphaFoldDB" id="A0A6N0HNU7"/>
<evidence type="ECO:0000313" key="1">
    <source>
        <dbReference type="EMBL" id="QKQ23951.1"/>
    </source>
</evidence>
<reference evidence="1 2" key="1">
    <citation type="submission" date="2020-05" db="EMBL/GenBank/DDBJ databases">
        <title>Horizontal transmission and recombination maintain forever young bacterial symbiont genomes.</title>
        <authorList>
            <person name="Russell S.L."/>
            <person name="Pepper-Tunick E."/>
            <person name="Svedberg J."/>
            <person name="Byrne A."/>
            <person name="Ruelas Castillo J."/>
            <person name="Vollmers C."/>
            <person name="Beinart R.A."/>
            <person name="Corbett-Detig R."/>
        </authorList>
    </citation>
    <scope>NUCLEOTIDE SEQUENCE [LARGE SCALE GENOMIC DNA]</scope>
    <source>
        <strain evidence="1">JDF_Ridge</strain>
    </source>
</reference>
<name>A0A6N0HNU7_9GAMM</name>